<dbReference type="STRING" id="265072.Mfla_2735"/>
<evidence type="ECO:0000313" key="2">
    <source>
        <dbReference type="Proteomes" id="UP000002440"/>
    </source>
</evidence>
<dbReference type="HOGENOM" id="CLU_2220035_0_0_4"/>
<dbReference type="KEGG" id="mfa:Mfla_2735"/>
<organism evidence="1 2">
    <name type="scientific">Methylobacillus flagellatus (strain ATCC 51484 / DSM 6875 / VKM B-1610 / KT)</name>
    <dbReference type="NCBI Taxonomy" id="265072"/>
    <lineage>
        <taxon>Bacteria</taxon>
        <taxon>Pseudomonadati</taxon>
        <taxon>Pseudomonadota</taxon>
        <taxon>Betaproteobacteria</taxon>
        <taxon>Nitrosomonadales</taxon>
        <taxon>Methylophilaceae</taxon>
        <taxon>Methylobacillus</taxon>
    </lineage>
</organism>
<reference evidence="1 2" key="1">
    <citation type="submission" date="2006-03" db="EMBL/GenBank/DDBJ databases">
        <title>Complete sequence of Methylobacillus flagellatus KT.</title>
        <authorList>
            <consortium name="US DOE Joint Genome Institute"/>
            <person name="Copeland A."/>
            <person name="Lucas S."/>
            <person name="Lapidus A."/>
            <person name="Barry K."/>
            <person name="Detter J.C."/>
            <person name="Glavina del Rio T."/>
            <person name="Hammon N."/>
            <person name="Israni S."/>
            <person name="Dalin E."/>
            <person name="Tice H."/>
            <person name="Pitluck S."/>
            <person name="Brettin T."/>
            <person name="Bruce D."/>
            <person name="Han C."/>
            <person name="Tapia R."/>
            <person name="Saunders E."/>
            <person name="Gilna P."/>
            <person name="Schmutz J."/>
            <person name="Larimer F."/>
            <person name="Land M."/>
            <person name="Kyrpides N."/>
            <person name="Anderson I."/>
            <person name="Richardson P."/>
        </authorList>
    </citation>
    <scope>NUCLEOTIDE SEQUENCE [LARGE SCALE GENOMIC DNA]</scope>
    <source>
        <strain evidence="2">KT / ATCC 51484 / DSM 6875</strain>
    </source>
</reference>
<protein>
    <submittedName>
        <fullName evidence="1">Uncharacterized protein</fullName>
    </submittedName>
</protein>
<dbReference type="EMBL" id="CP000284">
    <property type="protein sequence ID" value="ABE50998.1"/>
    <property type="molecule type" value="Genomic_DNA"/>
</dbReference>
<gene>
    <name evidence="1" type="ordered locus">Mfla_2735</name>
</gene>
<evidence type="ECO:0000313" key="1">
    <source>
        <dbReference type="EMBL" id="ABE50998.1"/>
    </source>
</evidence>
<dbReference type="Proteomes" id="UP000002440">
    <property type="component" value="Chromosome"/>
</dbReference>
<name>Q1GXN9_METFK</name>
<accession>Q1GXN9</accession>
<keyword evidence="2" id="KW-1185">Reference proteome</keyword>
<dbReference type="AlphaFoldDB" id="Q1GXN9"/>
<sequence length="106" mass="11797">MSFAPGALSTQESWFLYSAISGDCVAHQYNMLLGLMFHPMNFHFLVMCFKNRRFTGLDPVIVVAIVISHKSCASNVHAHIFGAFDNILNNSAESSGHHSRHVIPCF</sequence>
<proteinExistence type="predicted"/>